<dbReference type="GO" id="GO:0004527">
    <property type="term" value="F:exonuclease activity"/>
    <property type="evidence" value="ECO:0007669"/>
    <property type="project" value="UniProtKB-KW"/>
</dbReference>
<dbReference type="Gene3D" id="3.70.10.10">
    <property type="match status" value="1"/>
</dbReference>
<evidence type="ECO:0000256" key="8">
    <source>
        <dbReference type="ARBA" id="ARBA00023242"/>
    </source>
</evidence>
<organism evidence="12 13">
    <name type="scientific">Cotesia glomerata</name>
    <name type="common">Lepidopteran parasitic wasp</name>
    <name type="synonym">Apanteles glomeratus</name>
    <dbReference type="NCBI Taxonomy" id="32391"/>
    <lineage>
        <taxon>Eukaryota</taxon>
        <taxon>Metazoa</taxon>
        <taxon>Ecdysozoa</taxon>
        <taxon>Arthropoda</taxon>
        <taxon>Hexapoda</taxon>
        <taxon>Insecta</taxon>
        <taxon>Pterygota</taxon>
        <taxon>Neoptera</taxon>
        <taxon>Endopterygota</taxon>
        <taxon>Hymenoptera</taxon>
        <taxon>Apocrita</taxon>
        <taxon>Ichneumonoidea</taxon>
        <taxon>Braconidae</taxon>
        <taxon>Microgastrinae</taxon>
        <taxon>Cotesia</taxon>
    </lineage>
</organism>
<reference evidence="12 13" key="1">
    <citation type="journal article" date="2021" name="J. Hered.">
        <title>A chromosome-level genome assembly of the parasitoid wasp, Cotesia glomerata (Hymenoptera: Braconidae).</title>
        <authorList>
            <person name="Pinto B.J."/>
            <person name="Weis J.J."/>
            <person name="Gamble T."/>
            <person name="Ode P.J."/>
            <person name="Paul R."/>
            <person name="Zaspel J.M."/>
        </authorList>
    </citation>
    <scope>NUCLEOTIDE SEQUENCE [LARGE SCALE GENOMIC DNA]</scope>
    <source>
        <strain evidence="12">CgM1</strain>
    </source>
</reference>
<evidence type="ECO:0000256" key="11">
    <source>
        <dbReference type="SAM" id="MobiDB-lite"/>
    </source>
</evidence>
<sequence length="466" mass="51113">MKCVIPGANVKILARAIHALGKIGEELYVLPQERSLSFRTVSMTNSAYCDFTFNDQYFSYYNFGNLEEDDASKCKVSMRAAMSAFKTPNLMDKLVETCHIKLQENATKLIIVLNYKNSVRKTFLLAILNCENLQASYNKDNVPNHLIVQPKILSDAVQNFQQNLTEITLDVSSDKILLRNYVNDTSNLSNLTRTQLALAVGEFDTYKIDQDACVTFCMKEVRPIMSIAELVERPLHLLFEVAGRPVVFVLKDISFEANLVLSTINPDLGNSGLADASIHNRRQAVKKRGALQRGTKSSKTKEKPAKKSKVSSIAGSSIIQSVNTDNSPMTKGKKVPTIAEKAVESPRTSNDSDRTVPVSDGSGRRRSSLIAETPSERSTPSGGTLSGASSASIFTPAGKRRTSGDDGNYSDGEPMEQDDIVPSSPPPRSSKKARMIFKKCLQATFDPTSLPGHDLVLAKDSDEESD</sequence>
<dbReference type="GO" id="GO:0031573">
    <property type="term" value="P:mitotic intra-S DNA damage checkpoint signaling"/>
    <property type="evidence" value="ECO:0007669"/>
    <property type="project" value="TreeGrafter"/>
</dbReference>
<dbReference type="EMBL" id="JAHXZJ010000002">
    <property type="protein sequence ID" value="KAH0564026.1"/>
    <property type="molecule type" value="Genomic_DNA"/>
</dbReference>
<protein>
    <recommendedName>
        <fullName evidence="10">Cell cycle checkpoint control protein</fullName>
    </recommendedName>
</protein>
<comment type="function">
    <text evidence="9">Component of the 9-1-1 cell-cycle checkpoint response complex that plays a major role in DNA repair. The 9-1-1 complex is recruited to DNA lesion upon damage by the RAD17-replication factor C (RFC) clamp loader complex. Acts then as a sliding clamp platform on DNA for several proteins involved in long-patch base excision repair (LP-BER). The 9-1-1 complex stimulates DNA polymerase beta (POLB) activity by increasing its affinity for the 3'-OH end of the primer-template and stabilizes POLB to those sites where LP-BER proceeds; endonuclease FEN1 cleavage activity on substrates with double, nick, or gap flaps of distinct sequences and lengths; and DNA ligase I (LIG1) on long-patch base excision repair substrates. The 9-1-1 complex is necessary for the recruitment of RHNO1 to sites of double-stranded breaks (DSB) occurring during the S phase. RAD9A possesses 3'-&gt;5' double stranded DNA exonuclease activity.</text>
</comment>
<keyword evidence="3" id="KW-0597">Phosphoprotein</keyword>
<dbReference type="GO" id="GO:0030896">
    <property type="term" value="C:checkpoint clamp complex"/>
    <property type="evidence" value="ECO:0007669"/>
    <property type="project" value="UniProtKB-UniRule"/>
</dbReference>
<keyword evidence="5" id="KW-0227">DNA damage</keyword>
<evidence type="ECO:0000313" key="12">
    <source>
        <dbReference type="EMBL" id="KAH0564026.1"/>
    </source>
</evidence>
<evidence type="ECO:0000256" key="3">
    <source>
        <dbReference type="ARBA" id="ARBA00022553"/>
    </source>
</evidence>
<gene>
    <name evidence="12" type="ORF">KQX54_008763</name>
</gene>
<proteinExistence type="inferred from homology"/>
<dbReference type="GO" id="GO:0071479">
    <property type="term" value="P:cellular response to ionizing radiation"/>
    <property type="evidence" value="ECO:0007669"/>
    <property type="project" value="TreeGrafter"/>
</dbReference>
<evidence type="ECO:0000256" key="2">
    <source>
        <dbReference type="ARBA" id="ARBA00008494"/>
    </source>
</evidence>
<dbReference type="AlphaFoldDB" id="A0AAV7J219"/>
<feature type="compositionally biased region" description="Low complexity" evidence="11">
    <location>
        <begin position="378"/>
        <end position="392"/>
    </location>
</feature>
<keyword evidence="7" id="KW-0269">Exonuclease</keyword>
<evidence type="ECO:0000256" key="9">
    <source>
        <dbReference type="ARBA" id="ARBA00059283"/>
    </source>
</evidence>
<dbReference type="PANTHER" id="PTHR15237:SF0">
    <property type="entry name" value="CELL CYCLE CHECKPOINT CONTROL PROTEIN"/>
    <property type="match status" value="1"/>
</dbReference>
<accession>A0AAV7J219</accession>
<dbReference type="PANTHER" id="PTHR15237">
    <property type="entry name" value="DNA REPAIR PROTEIN RAD9"/>
    <property type="match status" value="1"/>
</dbReference>
<dbReference type="InterPro" id="IPR007268">
    <property type="entry name" value="Rad9/Ddc1"/>
</dbReference>
<evidence type="ECO:0000256" key="6">
    <source>
        <dbReference type="ARBA" id="ARBA00022801"/>
    </source>
</evidence>
<comment type="subcellular location">
    <subcellularLocation>
        <location evidence="1">Nucleus</location>
    </subcellularLocation>
</comment>
<dbReference type="SUPFAM" id="SSF55979">
    <property type="entry name" value="DNA clamp"/>
    <property type="match status" value="1"/>
</dbReference>
<dbReference type="PIRSF" id="PIRSF009303">
    <property type="entry name" value="Cell_cycle_RAD9"/>
    <property type="match status" value="1"/>
</dbReference>
<name>A0AAV7J219_COTGL</name>
<evidence type="ECO:0000256" key="1">
    <source>
        <dbReference type="ARBA" id="ARBA00004123"/>
    </source>
</evidence>
<dbReference type="GO" id="GO:0006281">
    <property type="term" value="P:DNA repair"/>
    <property type="evidence" value="ECO:0007669"/>
    <property type="project" value="UniProtKB-UniRule"/>
</dbReference>
<dbReference type="Proteomes" id="UP000826195">
    <property type="component" value="Unassembled WGS sequence"/>
</dbReference>
<dbReference type="InterPro" id="IPR026584">
    <property type="entry name" value="Rad9"/>
</dbReference>
<keyword evidence="6" id="KW-0378">Hydrolase</keyword>
<comment type="similarity">
    <text evidence="2 10">Belongs to the rad9 family.</text>
</comment>
<comment type="caution">
    <text evidence="12">The sequence shown here is derived from an EMBL/GenBank/DDBJ whole genome shotgun (WGS) entry which is preliminary data.</text>
</comment>
<evidence type="ECO:0000256" key="7">
    <source>
        <dbReference type="ARBA" id="ARBA00022839"/>
    </source>
</evidence>
<feature type="region of interest" description="Disordered" evidence="11">
    <location>
        <begin position="285"/>
        <end position="466"/>
    </location>
</feature>
<dbReference type="GO" id="GO:0000076">
    <property type="term" value="P:DNA replication checkpoint signaling"/>
    <property type="evidence" value="ECO:0007669"/>
    <property type="project" value="TreeGrafter"/>
</dbReference>
<evidence type="ECO:0000256" key="4">
    <source>
        <dbReference type="ARBA" id="ARBA00022722"/>
    </source>
</evidence>
<dbReference type="FunFam" id="3.70.10.10:FF:000005">
    <property type="entry name" value="Cell cycle checkpoint control protein"/>
    <property type="match status" value="1"/>
</dbReference>
<feature type="compositionally biased region" description="Polar residues" evidence="11">
    <location>
        <begin position="313"/>
        <end position="329"/>
    </location>
</feature>
<evidence type="ECO:0000313" key="13">
    <source>
        <dbReference type="Proteomes" id="UP000826195"/>
    </source>
</evidence>
<keyword evidence="13" id="KW-1185">Reference proteome</keyword>
<evidence type="ECO:0000256" key="10">
    <source>
        <dbReference type="PIRNR" id="PIRNR009303"/>
    </source>
</evidence>
<keyword evidence="4" id="KW-0540">Nuclease</keyword>
<evidence type="ECO:0000256" key="5">
    <source>
        <dbReference type="ARBA" id="ARBA00022763"/>
    </source>
</evidence>
<keyword evidence="8" id="KW-0539">Nucleus</keyword>
<dbReference type="Pfam" id="PF04139">
    <property type="entry name" value="Rad9"/>
    <property type="match status" value="1"/>
</dbReference>
<dbReference type="InterPro" id="IPR046938">
    <property type="entry name" value="DNA_clamp_sf"/>
</dbReference>